<dbReference type="GO" id="GO:1990817">
    <property type="term" value="F:poly(A) RNA polymerase activity"/>
    <property type="evidence" value="ECO:0007669"/>
    <property type="project" value="InterPro"/>
</dbReference>
<dbReference type="PANTHER" id="PTHR23092">
    <property type="entry name" value="POLY(A) RNA POLYMERASE"/>
    <property type="match status" value="1"/>
</dbReference>
<dbReference type="EMBL" id="JABEBT010000020">
    <property type="protein sequence ID" value="KAF7637417.1"/>
    <property type="molecule type" value="Genomic_DNA"/>
</dbReference>
<accession>A0A8S9ZWB1</accession>
<keyword evidence="3" id="KW-1185">Reference proteome</keyword>
<dbReference type="AlphaFoldDB" id="A0A8S9ZWB1"/>
<name>A0A8S9ZWB1_9BILA</name>
<evidence type="ECO:0000259" key="1">
    <source>
        <dbReference type="Pfam" id="PF22600"/>
    </source>
</evidence>
<evidence type="ECO:0000313" key="3">
    <source>
        <dbReference type="Proteomes" id="UP000605970"/>
    </source>
</evidence>
<dbReference type="OrthoDB" id="273917at2759"/>
<dbReference type="SUPFAM" id="SSF81631">
    <property type="entry name" value="PAP/OAS1 substrate-binding domain"/>
    <property type="match status" value="1"/>
</dbReference>
<dbReference type="InterPro" id="IPR054708">
    <property type="entry name" value="MTPAP-like_central"/>
</dbReference>
<evidence type="ECO:0000313" key="2">
    <source>
        <dbReference type="EMBL" id="KAF7637417.1"/>
    </source>
</evidence>
<dbReference type="GO" id="GO:0003729">
    <property type="term" value="F:mRNA binding"/>
    <property type="evidence" value="ECO:0007669"/>
    <property type="project" value="TreeGrafter"/>
</dbReference>
<proteinExistence type="predicted"/>
<feature type="domain" description="Poly(A) RNA polymerase mitochondrial-like central palm" evidence="1">
    <location>
        <begin position="119"/>
        <end position="235"/>
    </location>
</feature>
<gene>
    <name evidence="2" type="ORF">Mgra_00003161</name>
</gene>
<sequence length="481" mass="55341">MVTKRNSISQICLITPKQQYDHQNSIEQLASDDTNSNRVNRMTNLGRTSSLSSSDHFCIDDTAGTSSASSASATNNNLAVAINDYGELVCANYFEKVPVLSNPRPIWAKRKYQPTIDSLHDEIMDLYNWLKPTAEEIWSRRFLFNKTSEIIKGIWPDSDVQMFGTTYSFLPSSDIDICVRIGKIIQIPEDLHRVADVLRGYYFENILVVDKTEFPIVKCIDQRTKLKVDINFNTDGHIDRTIRWIRDKLDFVYQMEPLLLVLKLFLVQRKLNIPYTGGLPSYALVVMLVHYLEYIRLKNKSDVSHRDSYNNLTLNGKKPLGFLLHYFFFYFSSFDYSQMGIKVLRKGSNTLVLHKKELIELLGEEIFYSSPVFICDPCSKGNNLGRSVHNISAIQRSFFEAYRTIVLTIHHCNLLTPFMKNLYCGPLLSLLISDELLSERHFNIRRVRDLLFGSQNGRQKAIISPIIANDNEESTEKAKNE</sequence>
<dbReference type="GO" id="GO:0031499">
    <property type="term" value="C:TRAMP complex"/>
    <property type="evidence" value="ECO:0007669"/>
    <property type="project" value="TreeGrafter"/>
</dbReference>
<dbReference type="SUPFAM" id="SSF81301">
    <property type="entry name" value="Nucleotidyltransferase"/>
    <property type="match status" value="1"/>
</dbReference>
<organism evidence="2 3">
    <name type="scientific">Meloidogyne graminicola</name>
    <dbReference type="NCBI Taxonomy" id="189291"/>
    <lineage>
        <taxon>Eukaryota</taxon>
        <taxon>Metazoa</taxon>
        <taxon>Ecdysozoa</taxon>
        <taxon>Nematoda</taxon>
        <taxon>Chromadorea</taxon>
        <taxon>Rhabditida</taxon>
        <taxon>Tylenchina</taxon>
        <taxon>Tylenchomorpha</taxon>
        <taxon>Tylenchoidea</taxon>
        <taxon>Meloidogynidae</taxon>
        <taxon>Meloidogyninae</taxon>
        <taxon>Meloidogyne</taxon>
    </lineage>
</organism>
<protein>
    <submittedName>
        <fullName evidence="2">NTP_transf_2 domain-containing protein</fullName>
    </submittedName>
</protein>
<dbReference type="InterPro" id="IPR045862">
    <property type="entry name" value="Trf4-like"/>
</dbReference>
<comment type="caution">
    <text evidence="2">The sequence shown here is derived from an EMBL/GenBank/DDBJ whole genome shotgun (WGS) entry which is preliminary data.</text>
</comment>
<dbReference type="Proteomes" id="UP000605970">
    <property type="component" value="Unassembled WGS sequence"/>
</dbReference>
<dbReference type="Gene3D" id="3.30.460.10">
    <property type="entry name" value="Beta Polymerase, domain 2"/>
    <property type="match status" value="1"/>
</dbReference>
<dbReference type="InterPro" id="IPR043519">
    <property type="entry name" value="NT_sf"/>
</dbReference>
<dbReference type="CDD" id="cd05402">
    <property type="entry name" value="NT_PAP_TUTase"/>
    <property type="match status" value="1"/>
</dbReference>
<dbReference type="GO" id="GO:0005730">
    <property type="term" value="C:nucleolus"/>
    <property type="evidence" value="ECO:0007669"/>
    <property type="project" value="TreeGrafter"/>
</dbReference>
<dbReference type="PANTHER" id="PTHR23092:SF15">
    <property type="entry name" value="INACTIVE NON-CANONICAL POLY(A) RNA POLYMERASE PROTEIN TRF4-2-RELATED"/>
    <property type="match status" value="1"/>
</dbReference>
<dbReference type="GO" id="GO:0031123">
    <property type="term" value="P:RNA 3'-end processing"/>
    <property type="evidence" value="ECO:0007669"/>
    <property type="project" value="TreeGrafter"/>
</dbReference>
<dbReference type="Pfam" id="PF22600">
    <property type="entry name" value="MTPAP-like_central"/>
    <property type="match status" value="1"/>
</dbReference>
<dbReference type="GO" id="GO:0043634">
    <property type="term" value="P:polyadenylation-dependent ncRNA catabolic process"/>
    <property type="evidence" value="ECO:0007669"/>
    <property type="project" value="TreeGrafter"/>
</dbReference>
<reference evidence="2" key="1">
    <citation type="journal article" date="2020" name="Ecol. Evol.">
        <title>Genome structure and content of the rice root-knot nematode (Meloidogyne graminicola).</title>
        <authorList>
            <person name="Phan N.T."/>
            <person name="Danchin E.G.J."/>
            <person name="Klopp C."/>
            <person name="Perfus-Barbeoch L."/>
            <person name="Kozlowski D.K."/>
            <person name="Koutsovoulos G.D."/>
            <person name="Lopez-Roques C."/>
            <person name="Bouchez O."/>
            <person name="Zahm M."/>
            <person name="Besnard G."/>
            <person name="Bellafiore S."/>
        </authorList>
    </citation>
    <scope>NUCLEOTIDE SEQUENCE</scope>
    <source>
        <strain evidence="2">VN-18</strain>
    </source>
</reference>
<dbReference type="Gene3D" id="1.10.1410.10">
    <property type="match status" value="1"/>
</dbReference>